<evidence type="ECO:0000256" key="4">
    <source>
        <dbReference type="ARBA" id="ARBA00022475"/>
    </source>
</evidence>
<evidence type="ECO:0000256" key="1">
    <source>
        <dbReference type="ARBA" id="ARBA00004610"/>
    </source>
</evidence>
<gene>
    <name evidence="12" type="primary">inx</name>
</gene>
<evidence type="ECO:0000256" key="9">
    <source>
        <dbReference type="ARBA" id="ARBA00023065"/>
    </source>
</evidence>
<feature type="transmembrane region" description="Helical" evidence="12">
    <location>
        <begin position="94"/>
        <end position="116"/>
    </location>
</feature>
<comment type="function">
    <text evidence="12">Structural component of the gap junctions.</text>
</comment>
<evidence type="ECO:0000313" key="14">
    <source>
        <dbReference type="Proteomes" id="UP000014500"/>
    </source>
</evidence>
<evidence type="ECO:0000256" key="12">
    <source>
        <dbReference type="RuleBase" id="RU010713"/>
    </source>
</evidence>
<dbReference type="Proteomes" id="UP000014500">
    <property type="component" value="Unassembled WGS sequence"/>
</dbReference>
<dbReference type="STRING" id="126957.T1J998"/>
<feature type="transmembrane region" description="Helical" evidence="12">
    <location>
        <begin position="257"/>
        <end position="278"/>
    </location>
</feature>
<feature type="transmembrane region" description="Helical" evidence="12">
    <location>
        <begin position="163"/>
        <end position="184"/>
    </location>
</feature>
<evidence type="ECO:0000256" key="6">
    <source>
        <dbReference type="ARBA" id="ARBA00022868"/>
    </source>
</evidence>
<dbReference type="InterPro" id="IPR000990">
    <property type="entry name" value="Innexin"/>
</dbReference>
<evidence type="ECO:0000256" key="10">
    <source>
        <dbReference type="ARBA" id="ARBA00023136"/>
    </source>
</evidence>
<organism evidence="13 14">
    <name type="scientific">Strigamia maritima</name>
    <name type="common">European centipede</name>
    <name type="synonym">Geophilus maritimus</name>
    <dbReference type="NCBI Taxonomy" id="126957"/>
    <lineage>
        <taxon>Eukaryota</taxon>
        <taxon>Metazoa</taxon>
        <taxon>Ecdysozoa</taxon>
        <taxon>Arthropoda</taxon>
        <taxon>Myriapoda</taxon>
        <taxon>Chilopoda</taxon>
        <taxon>Pleurostigmophora</taxon>
        <taxon>Geophilomorpha</taxon>
        <taxon>Linotaeniidae</taxon>
        <taxon>Strigamia</taxon>
    </lineage>
</organism>
<dbReference type="PROSITE" id="PS51013">
    <property type="entry name" value="PANNEXIN"/>
    <property type="match status" value="1"/>
</dbReference>
<protein>
    <recommendedName>
        <fullName evidence="12">Innexin</fullName>
    </recommendedName>
</protein>
<dbReference type="GO" id="GO:0034220">
    <property type="term" value="P:monoatomic ion transmembrane transport"/>
    <property type="evidence" value="ECO:0007669"/>
    <property type="project" value="UniProtKB-KW"/>
</dbReference>
<reference evidence="13" key="2">
    <citation type="submission" date="2015-02" db="UniProtKB">
        <authorList>
            <consortium name="EnsemblMetazoa"/>
        </authorList>
    </citation>
    <scope>IDENTIFICATION</scope>
</reference>
<evidence type="ECO:0000256" key="11">
    <source>
        <dbReference type="ARBA" id="ARBA00023303"/>
    </source>
</evidence>
<keyword evidence="10 12" id="KW-0472">Membrane</keyword>
<evidence type="ECO:0000256" key="5">
    <source>
        <dbReference type="ARBA" id="ARBA00022692"/>
    </source>
</evidence>
<keyword evidence="11 12" id="KW-0407">Ion channel</keyword>
<dbReference type="PANTHER" id="PTHR11893:SF41">
    <property type="entry name" value="INNEXIN INX2"/>
    <property type="match status" value="1"/>
</dbReference>
<comment type="caution">
    <text evidence="12">Lacks conserved residue(s) required for the propagation of feature annotation.</text>
</comment>
<dbReference type="GO" id="GO:0007602">
    <property type="term" value="P:phototransduction"/>
    <property type="evidence" value="ECO:0007669"/>
    <property type="project" value="TreeGrafter"/>
</dbReference>
<dbReference type="EnsemblMetazoa" id="SMAR010290-RA">
    <property type="protein sequence ID" value="SMAR010290-PA"/>
    <property type="gene ID" value="SMAR010290"/>
</dbReference>
<dbReference type="Pfam" id="PF00876">
    <property type="entry name" value="Innexin"/>
    <property type="match status" value="1"/>
</dbReference>
<dbReference type="EMBL" id="JH431971">
    <property type="status" value="NOT_ANNOTATED_CDS"/>
    <property type="molecule type" value="Genomic_DNA"/>
</dbReference>
<evidence type="ECO:0000256" key="3">
    <source>
        <dbReference type="ARBA" id="ARBA00022448"/>
    </source>
</evidence>
<keyword evidence="14" id="KW-1185">Reference proteome</keyword>
<evidence type="ECO:0000256" key="2">
    <source>
        <dbReference type="ARBA" id="ARBA00004651"/>
    </source>
</evidence>
<dbReference type="PRINTS" id="PR01262">
    <property type="entry name" value="INNEXIN"/>
</dbReference>
<dbReference type="PhylomeDB" id="T1J998"/>
<evidence type="ECO:0000256" key="7">
    <source>
        <dbReference type="ARBA" id="ARBA00022949"/>
    </source>
</evidence>
<dbReference type="GO" id="GO:0005921">
    <property type="term" value="C:gap junction"/>
    <property type="evidence" value="ECO:0007669"/>
    <property type="project" value="UniProtKB-SubCell"/>
</dbReference>
<keyword evidence="8 12" id="KW-1133">Transmembrane helix</keyword>
<keyword evidence="5 12" id="KW-0812">Transmembrane</keyword>
<keyword evidence="6" id="KW-0303">Gap junction</keyword>
<sequence length="347" mass="40217">MSILASFSSLALNTSARIDNFIFHLHYRVTAPILAAAAILITSREQFGKPISCGPPPPSLTTELLENYCWTKSTFALDTAITNNKQNVTFHHTYYQWVWLVLILQAIMFYLPHYIWKTIDNQRISHIVKGLTDPMSEKDSMNAKISILGQYLLRNWNKLNKWAYVYVMCEILNFLNVIAQIYVIDVFLGGIFTTYGLRVLEYGFFEEEYRNDTIGVVFPRLTKCVFSGFGASANFQVHDAICVLPVNIINEKIYICLWFWLVLLAIPSGGVLLYRIVVVSWPKLRVKMLHWQYDCFRSHRMDHMLRRAEFGDWLFLNLLAKNVDALALDMLLDELEVVLSTQDIYEQ</sequence>
<dbReference type="eggNOG" id="ENOG502QR27">
    <property type="taxonomic scope" value="Eukaryota"/>
</dbReference>
<comment type="similarity">
    <text evidence="12">Belongs to the pannexin family.</text>
</comment>
<evidence type="ECO:0000256" key="8">
    <source>
        <dbReference type="ARBA" id="ARBA00022989"/>
    </source>
</evidence>
<name>T1J998_STRMM</name>
<dbReference type="GO" id="GO:0005886">
    <property type="term" value="C:plasma membrane"/>
    <property type="evidence" value="ECO:0007669"/>
    <property type="project" value="UniProtKB-SubCell"/>
</dbReference>
<dbReference type="HOGENOM" id="CLU_035763_1_1_1"/>
<proteinExistence type="inferred from homology"/>
<keyword evidence="3 12" id="KW-0813">Transport</keyword>
<keyword evidence="7" id="KW-0965">Cell junction</keyword>
<keyword evidence="4" id="KW-1003">Cell membrane</keyword>
<evidence type="ECO:0000313" key="13">
    <source>
        <dbReference type="EnsemblMetazoa" id="SMAR010290-PA"/>
    </source>
</evidence>
<accession>T1J998</accession>
<keyword evidence="9 12" id="KW-0406">Ion transport</keyword>
<reference evidence="14" key="1">
    <citation type="submission" date="2011-05" db="EMBL/GenBank/DDBJ databases">
        <authorList>
            <person name="Richards S.R."/>
            <person name="Qu J."/>
            <person name="Jiang H."/>
            <person name="Jhangiani S.N."/>
            <person name="Agravi P."/>
            <person name="Goodspeed R."/>
            <person name="Gross S."/>
            <person name="Mandapat C."/>
            <person name="Jackson L."/>
            <person name="Mathew T."/>
            <person name="Pu L."/>
            <person name="Thornton R."/>
            <person name="Saada N."/>
            <person name="Wilczek-Boney K.B."/>
            <person name="Lee S."/>
            <person name="Kovar C."/>
            <person name="Wu Y."/>
            <person name="Scherer S.E."/>
            <person name="Worley K.C."/>
            <person name="Muzny D.M."/>
            <person name="Gibbs R."/>
        </authorList>
    </citation>
    <scope>NUCLEOTIDE SEQUENCE</scope>
    <source>
        <strain evidence="14">Brora</strain>
    </source>
</reference>
<dbReference type="OMA" id="NQYCYVH"/>
<comment type="subcellular location">
    <subcellularLocation>
        <location evidence="1">Cell junction</location>
        <location evidence="1">Gap junction</location>
    </subcellularLocation>
    <subcellularLocation>
        <location evidence="2 12">Cell membrane</location>
        <topology evidence="2 12">Multi-pass membrane protein</topology>
    </subcellularLocation>
</comment>
<dbReference type="GO" id="GO:0005243">
    <property type="term" value="F:gap junction channel activity"/>
    <property type="evidence" value="ECO:0007669"/>
    <property type="project" value="TreeGrafter"/>
</dbReference>
<dbReference type="PANTHER" id="PTHR11893">
    <property type="entry name" value="INNEXIN"/>
    <property type="match status" value="1"/>
</dbReference>
<dbReference type="AlphaFoldDB" id="T1J998"/>